<dbReference type="Gene3D" id="3.40.50.150">
    <property type="entry name" value="Vaccinia Virus protein VP39"/>
    <property type="match status" value="1"/>
</dbReference>
<dbReference type="OMA" id="FIQTKWD"/>
<proteinExistence type="predicted"/>
<dbReference type="FunCoup" id="A0A1D6KG79">
    <property type="interactions" value="954"/>
</dbReference>
<keyword evidence="2 6" id="KW-0808">Transferase</keyword>
<dbReference type="AlphaFoldDB" id="A0A1D6KG79"/>
<name>A0A1D6KG79_MAIZE</name>
<dbReference type="PANTHER" id="PTHR47441">
    <property type="match status" value="1"/>
</dbReference>
<dbReference type="PANTHER" id="PTHR47441:SF3">
    <property type="entry name" value="RELEASE FACTOR GLUTAMINE METHYLTRANSFERASE"/>
    <property type="match status" value="1"/>
</dbReference>
<keyword evidence="3" id="KW-0949">S-adenosyl-L-methionine</keyword>
<dbReference type="GO" id="GO:0003676">
    <property type="term" value="F:nucleic acid binding"/>
    <property type="evidence" value="ECO:0007669"/>
    <property type="project" value="InterPro"/>
</dbReference>
<sequence length="360" mass="39470">MAMLALSSRPLSSSSFLRSKPRALHLHRHLLPKPLGSASPLTPPTPRADPAPAPDADPTPLFLRPASHRVPRAALAAFRRRAAALVPPTAPHLHRHLRWLLADATGDPSAATTSSSEGPALLRAPLEDLEALWLRHVRERTPFQYVVGNEHWRDLVVAVREGVLIPRPETEAIIDMVRAVEDFADGWWADLGTGSGAIAVALARELAGQGRVFATDVSEVAIDVARLNVQRYGVQDKVEIRHGSWFEPLEDLKGKLMGVISNPPYIPTDDLPGLQPEVGWHEPKLALDGGKDGLEHLLHLCEGLSSVLKPGGFFVFETNGNKQSELLVDLISTKWSCSFHNVKAVLDFADIKRFVTGYRR</sequence>
<dbReference type="GO" id="GO:0032259">
    <property type="term" value="P:methylation"/>
    <property type="evidence" value="ECO:0007669"/>
    <property type="project" value="UniProtKB-KW"/>
</dbReference>
<dbReference type="STRING" id="4577.A0A1D6KG79"/>
<dbReference type="InterPro" id="IPR002052">
    <property type="entry name" value="DNA_methylase_N6_adenine_CS"/>
</dbReference>
<dbReference type="InterPro" id="IPR007848">
    <property type="entry name" value="Small_mtfrase_dom"/>
</dbReference>
<dbReference type="PROSITE" id="PS00092">
    <property type="entry name" value="N6_MTASE"/>
    <property type="match status" value="1"/>
</dbReference>
<reference evidence="6" key="1">
    <citation type="submission" date="2015-12" db="EMBL/GenBank/DDBJ databases">
        <title>Update maize B73 reference genome by single molecule sequencing technologies.</title>
        <authorList>
            <consortium name="Maize Genome Sequencing Project"/>
            <person name="Ware D."/>
        </authorList>
    </citation>
    <scope>NUCLEOTIDE SEQUENCE [LARGE SCALE GENOMIC DNA]</scope>
    <source>
        <tissue evidence="6">Seedling</tissue>
    </source>
</reference>
<dbReference type="GO" id="GO:0008757">
    <property type="term" value="F:S-adenosylmethionine-dependent methyltransferase activity"/>
    <property type="evidence" value="ECO:0007669"/>
    <property type="project" value="UniProtKB-ARBA"/>
</dbReference>
<protein>
    <submittedName>
        <fullName evidence="6">RNA methyltransferase family protein</fullName>
    </submittedName>
</protein>
<feature type="region of interest" description="Disordered" evidence="4">
    <location>
        <begin position="32"/>
        <end position="63"/>
    </location>
</feature>
<dbReference type="SUPFAM" id="SSF53335">
    <property type="entry name" value="S-adenosyl-L-methionine-dependent methyltransferases"/>
    <property type="match status" value="1"/>
</dbReference>
<dbReference type="NCBIfam" id="TIGR00536">
    <property type="entry name" value="hemK_fam"/>
    <property type="match status" value="1"/>
</dbReference>
<dbReference type="SMR" id="A0A1D6KG79"/>
<dbReference type="InterPro" id="IPR029063">
    <property type="entry name" value="SAM-dependent_MTases_sf"/>
</dbReference>
<dbReference type="EMBL" id="CM007647">
    <property type="protein sequence ID" value="ONM02088.1"/>
    <property type="molecule type" value="Genomic_DNA"/>
</dbReference>
<evidence type="ECO:0000256" key="4">
    <source>
        <dbReference type="SAM" id="MobiDB-lite"/>
    </source>
</evidence>
<accession>A0A1D6KG79</accession>
<evidence type="ECO:0000256" key="1">
    <source>
        <dbReference type="ARBA" id="ARBA00022603"/>
    </source>
</evidence>
<dbReference type="InterPro" id="IPR004556">
    <property type="entry name" value="HemK-like"/>
</dbReference>
<evidence type="ECO:0000313" key="6">
    <source>
        <dbReference type="EMBL" id="ONM02088.1"/>
    </source>
</evidence>
<gene>
    <name evidence="6" type="ORF">ZEAMMB73_Zm00001d031060</name>
</gene>
<dbReference type="GO" id="GO:0008276">
    <property type="term" value="F:protein methyltransferase activity"/>
    <property type="evidence" value="ECO:0007669"/>
    <property type="project" value="InterPro"/>
</dbReference>
<dbReference type="InParanoid" id="A0A1D6KG79"/>
<evidence type="ECO:0000256" key="3">
    <source>
        <dbReference type="ARBA" id="ARBA00022691"/>
    </source>
</evidence>
<dbReference type="Pfam" id="PF05175">
    <property type="entry name" value="MTS"/>
    <property type="match status" value="1"/>
</dbReference>
<evidence type="ECO:0000256" key="2">
    <source>
        <dbReference type="ARBA" id="ARBA00022679"/>
    </source>
</evidence>
<dbReference type="CDD" id="cd02440">
    <property type="entry name" value="AdoMet_MTases"/>
    <property type="match status" value="1"/>
</dbReference>
<dbReference type="ExpressionAtlas" id="A0A1D6KG79">
    <property type="expression patterns" value="baseline and differential"/>
</dbReference>
<dbReference type="InterPro" id="IPR052663">
    <property type="entry name" value="RF_glutamine_MTase_cyano"/>
</dbReference>
<evidence type="ECO:0000259" key="5">
    <source>
        <dbReference type="Pfam" id="PF05175"/>
    </source>
</evidence>
<organism evidence="6">
    <name type="scientific">Zea mays</name>
    <name type="common">Maize</name>
    <dbReference type="NCBI Taxonomy" id="4577"/>
    <lineage>
        <taxon>Eukaryota</taxon>
        <taxon>Viridiplantae</taxon>
        <taxon>Streptophyta</taxon>
        <taxon>Embryophyta</taxon>
        <taxon>Tracheophyta</taxon>
        <taxon>Spermatophyta</taxon>
        <taxon>Magnoliopsida</taxon>
        <taxon>Liliopsida</taxon>
        <taxon>Poales</taxon>
        <taxon>Poaceae</taxon>
        <taxon>PACMAD clade</taxon>
        <taxon>Panicoideae</taxon>
        <taxon>Andropogonodae</taxon>
        <taxon>Andropogoneae</taxon>
        <taxon>Tripsacinae</taxon>
        <taxon>Zea</taxon>
    </lineage>
</organism>
<feature type="domain" description="Methyltransferase small" evidence="5">
    <location>
        <begin position="184"/>
        <end position="265"/>
    </location>
</feature>
<keyword evidence="1 6" id="KW-0489">Methyltransferase</keyword>
<feature type="compositionally biased region" description="Pro residues" evidence="4">
    <location>
        <begin position="41"/>
        <end position="57"/>
    </location>
</feature>